<sequence>MSRPAWRTRVLLSLIPFRVEVLGEEIRRSVPPEDDGRFLLTSCRLAYWNIHADAVSERIFFDSGEKGLSFRPSYDGHHPSEVTTNFKLTRVFSCQDTSSHQIASSSCAQSVSSVCTDARNELYRRLFDQLLLARPSRSSITLVNVMWVGQRHSRCGQNWLHFRSTHVTMCPLLGQQSYNTGPRSRPPGANGGVCLRGCMCQLGLSNKPHC</sequence>
<gene>
    <name evidence="2" type="ORF">PXEA_LOCUS9786</name>
</gene>
<keyword evidence="1" id="KW-0732">Signal</keyword>
<protein>
    <submittedName>
        <fullName evidence="2">Uncharacterized protein</fullName>
    </submittedName>
</protein>
<dbReference type="EMBL" id="CAAALY010028080">
    <property type="protein sequence ID" value="VEL16346.1"/>
    <property type="molecule type" value="Genomic_DNA"/>
</dbReference>
<keyword evidence="3" id="KW-1185">Reference proteome</keyword>
<dbReference type="AlphaFoldDB" id="A0A3S5BSI6"/>
<proteinExistence type="predicted"/>
<evidence type="ECO:0000313" key="3">
    <source>
        <dbReference type="Proteomes" id="UP000784294"/>
    </source>
</evidence>
<comment type="caution">
    <text evidence="2">The sequence shown here is derived from an EMBL/GenBank/DDBJ whole genome shotgun (WGS) entry which is preliminary data.</text>
</comment>
<evidence type="ECO:0000313" key="2">
    <source>
        <dbReference type="EMBL" id="VEL16346.1"/>
    </source>
</evidence>
<feature type="chain" id="PRO_5018654854" evidence="1">
    <location>
        <begin position="24"/>
        <end position="210"/>
    </location>
</feature>
<accession>A0A3S5BSI6</accession>
<feature type="signal peptide" evidence="1">
    <location>
        <begin position="1"/>
        <end position="23"/>
    </location>
</feature>
<evidence type="ECO:0000256" key="1">
    <source>
        <dbReference type="SAM" id="SignalP"/>
    </source>
</evidence>
<dbReference type="Proteomes" id="UP000784294">
    <property type="component" value="Unassembled WGS sequence"/>
</dbReference>
<organism evidence="2 3">
    <name type="scientific">Protopolystoma xenopodis</name>
    <dbReference type="NCBI Taxonomy" id="117903"/>
    <lineage>
        <taxon>Eukaryota</taxon>
        <taxon>Metazoa</taxon>
        <taxon>Spiralia</taxon>
        <taxon>Lophotrochozoa</taxon>
        <taxon>Platyhelminthes</taxon>
        <taxon>Monogenea</taxon>
        <taxon>Polyopisthocotylea</taxon>
        <taxon>Polystomatidea</taxon>
        <taxon>Polystomatidae</taxon>
        <taxon>Protopolystoma</taxon>
    </lineage>
</organism>
<reference evidence="2" key="1">
    <citation type="submission" date="2018-11" db="EMBL/GenBank/DDBJ databases">
        <authorList>
            <consortium name="Pathogen Informatics"/>
        </authorList>
    </citation>
    <scope>NUCLEOTIDE SEQUENCE</scope>
</reference>
<name>A0A3S5BSI6_9PLAT</name>